<evidence type="ECO:0000313" key="3">
    <source>
        <dbReference type="EMBL" id="GMN39521.1"/>
    </source>
</evidence>
<protein>
    <recommendedName>
        <fullName evidence="1">HVA22-like protein</fullName>
    </recommendedName>
</protein>
<sequence length="315" mass="34155">MVFGYAYPAFECYRALEKDRVEIQELRFWCQYWILVAVLSVLERIGDIFISWMPMYGELKLALFIYLWYPNTKGSEYVYDSLLKPYVIKHELDIDQKLLEWRAKAWDLALFYWKNCTELGQSAFFQVVNHIASQSSRFNRTEVVVEEGEAGGDDVLGGETEPEAAEEAGAGGAGGGGHGLEVGPGGLLHEAVADGDLGGGPAAGGGGVDSAAGAGRGGGKEVLEGGVGERGLEGDELLQVEGRRREDAVLDGEAGALAGLGRGGGERERLLDHHRRRQRVAAAADPRWVGVVGVAHGFVWLFGSWTVAELEQKSR</sequence>
<gene>
    <name evidence="3" type="ORF">TIFTF001_008755</name>
</gene>
<name>A0AA88D203_FICCA</name>
<organism evidence="3 4">
    <name type="scientific">Ficus carica</name>
    <name type="common">Common fig</name>
    <dbReference type="NCBI Taxonomy" id="3494"/>
    <lineage>
        <taxon>Eukaryota</taxon>
        <taxon>Viridiplantae</taxon>
        <taxon>Streptophyta</taxon>
        <taxon>Embryophyta</taxon>
        <taxon>Tracheophyta</taxon>
        <taxon>Spermatophyta</taxon>
        <taxon>Magnoliopsida</taxon>
        <taxon>eudicotyledons</taxon>
        <taxon>Gunneridae</taxon>
        <taxon>Pentapetalae</taxon>
        <taxon>rosids</taxon>
        <taxon>fabids</taxon>
        <taxon>Rosales</taxon>
        <taxon>Moraceae</taxon>
        <taxon>Ficeae</taxon>
        <taxon>Ficus</taxon>
    </lineage>
</organism>
<dbReference type="EMBL" id="BTGU01000009">
    <property type="protein sequence ID" value="GMN39521.1"/>
    <property type="molecule type" value="Genomic_DNA"/>
</dbReference>
<evidence type="ECO:0000313" key="4">
    <source>
        <dbReference type="Proteomes" id="UP001187192"/>
    </source>
</evidence>
<comment type="similarity">
    <text evidence="1">Belongs to the DP1 family.</text>
</comment>
<accession>A0AA88D203</accession>
<feature type="region of interest" description="Disordered" evidence="2">
    <location>
        <begin position="150"/>
        <end position="177"/>
    </location>
</feature>
<evidence type="ECO:0000256" key="1">
    <source>
        <dbReference type="RuleBase" id="RU362006"/>
    </source>
</evidence>
<dbReference type="Proteomes" id="UP001187192">
    <property type="component" value="Unassembled WGS sequence"/>
</dbReference>
<comment type="subcellular location">
    <subcellularLocation>
        <location evidence="1">Membrane</location>
        <topology evidence="1">Multi-pass membrane protein</topology>
    </subcellularLocation>
</comment>
<dbReference type="GO" id="GO:0016020">
    <property type="term" value="C:membrane"/>
    <property type="evidence" value="ECO:0007669"/>
    <property type="project" value="UniProtKB-SubCell"/>
</dbReference>
<proteinExistence type="inferred from homology"/>
<dbReference type="AlphaFoldDB" id="A0AA88D203"/>
<reference evidence="3" key="1">
    <citation type="submission" date="2023-07" db="EMBL/GenBank/DDBJ databases">
        <title>draft genome sequence of fig (Ficus carica).</title>
        <authorList>
            <person name="Takahashi T."/>
            <person name="Nishimura K."/>
        </authorList>
    </citation>
    <scope>NUCLEOTIDE SEQUENCE</scope>
</reference>
<dbReference type="Pfam" id="PF03134">
    <property type="entry name" value="TB2_DP1_HVA22"/>
    <property type="match status" value="1"/>
</dbReference>
<comment type="caution">
    <text evidence="3">The sequence shown here is derived from an EMBL/GenBank/DDBJ whole genome shotgun (WGS) entry which is preliminary data.</text>
</comment>
<dbReference type="InterPro" id="IPR004345">
    <property type="entry name" value="TB2_DP1_HVA22"/>
</dbReference>
<evidence type="ECO:0000256" key="2">
    <source>
        <dbReference type="SAM" id="MobiDB-lite"/>
    </source>
</evidence>
<dbReference type="PANTHER" id="PTHR12300">
    <property type="entry name" value="HVA22-LIKE PROTEINS"/>
    <property type="match status" value="1"/>
</dbReference>
<dbReference type="PANTHER" id="PTHR12300:SF162">
    <property type="entry name" value="HVA22-LIKE PROTEIN J"/>
    <property type="match status" value="1"/>
</dbReference>
<keyword evidence="4" id="KW-1185">Reference proteome</keyword>